<name>A0A2C5XK81_9PEZI</name>
<dbReference type="STRING" id="1035309.A0A2C5XK81"/>
<feature type="region of interest" description="Disordered" evidence="1">
    <location>
        <begin position="72"/>
        <end position="100"/>
    </location>
</feature>
<comment type="caution">
    <text evidence="2">The sequence shown here is derived from an EMBL/GenBank/DDBJ whole genome shotgun (WGS) entry which is preliminary data.</text>
</comment>
<dbReference type="EMBL" id="APWK03000001">
    <property type="protein sequence ID" value="PHH56267.1"/>
    <property type="molecule type" value="Genomic_DNA"/>
</dbReference>
<evidence type="ECO:0000313" key="3">
    <source>
        <dbReference type="Proteomes" id="UP000222788"/>
    </source>
</evidence>
<reference evidence="2 3" key="1">
    <citation type="journal article" date="2013" name="Fungal Biol.">
        <title>Analysis of microsatellite markers in the genome of the plant pathogen Ceratocystis fimbriata.</title>
        <authorList>
            <person name="Simpson M.C."/>
            <person name="Wilken P.M."/>
            <person name="Coetzee M.P."/>
            <person name="Wingfield M.J."/>
            <person name="Wingfield B.D."/>
        </authorList>
    </citation>
    <scope>NUCLEOTIDE SEQUENCE [LARGE SCALE GENOMIC DNA]</scope>
    <source>
        <strain evidence="2 3">CBS 114723</strain>
    </source>
</reference>
<reference evidence="2 3" key="2">
    <citation type="journal article" date="2013" name="IMA Fungus">
        <title>IMA Genome-F 1: Ceratocystis fimbriata: Draft nuclear genome sequence for the plant pathogen, Ceratocystis fimbriata.</title>
        <authorList>
            <person name="Wilken P.M."/>
            <person name="Steenkamp E.T."/>
            <person name="Wingfield M.J."/>
            <person name="de Beer Z.W."/>
            <person name="Wingfield B.D."/>
        </authorList>
    </citation>
    <scope>NUCLEOTIDE SEQUENCE [LARGE SCALE GENOMIC DNA]</scope>
    <source>
        <strain evidence="2 3">CBS 114723</strain>
    </source>
</reference>
<sequence length="400" mass="43302">MPTYLCHGFRWYRNNVRVFTQFQDIENAAPDWVIRPGSSHAMIYRLYELFDFLPFAEDLVPATSAATAIASATSPTSPTSGAAGAVATSSDSQPRLQKKRSRARFLNKLSILKGGGSGSSSGSGSSNSTATAVSAPTPSGSAVTSPSTPAVPPNVYKTGELLSKSISANCGLLSDDEEPLPPPSRLEQPPIVPKIVLPPGSETIFLPPGVKPPAMPPPPSPLEEAKARVVHADPDDPVLRNNDWAAICLLEEWDARADLVPTETLCSRPWAFVADYAVRIDLSGRVTDEMARYERWCNKLAPEYRPMGGGDGLASGFEDDPAADRAAVEAGFTPKPAAPRNPGWFQKLRDNMEFEGAIQWYIVVCEDEMRDFPAIDEEELVERIKFDKPETPAATDQKSD</sequence>
<keyword evidence="3" id="KW-1185">Reference proteome</keyword>
<accession>A0A2C5XK81</accession>
<dbReference type="AlphaFoldDB" id="A0A2C5XK81"/>
<gene>
    <name evidence="2" type="ORF">CFIMG_007188RA00001</name>
</gene>
<feature type="compositionally biased region" description="Low complexity" evidence="1">
    <location>
        <begin position="122"/>
        <end position="143"/>
    </location>
</feature>
<organism evidence="2 3">
    <name type="scientific">Ceratocystis fimbriata CBS 114723</name>
    <dbReference type="NCBI Taxonomy" id="1035309"/>
    <lineage>
        <taxon>Eukaryota</taxon>
        <taxon>Fungi</taxon>
        <taxon>Dikarya</taxon>
        <taxon>Ascomycota</taxon>
        <taxon>Pezizomycotina</taxon>
        <taxon>Sordariomycetes</taxon>
        <taxon>Hypocreomycetidae</taxon>
        <taxon>Microascales</taxon>
        <taxon>Ceratocystidaceae</taxon>
        <taxon>Ceratocystis</taxon>
    </lineage>
</organism>
<feature type="region of interest" description="Disordered" evidence="1">
    <location>
        <begin position="114"/>
        <end position="156"/>
    </location>
</feature>
<feature type="compositionally biased region" description="Low complexity" evidence="1">
    <location>
        <begin position="72"/>
        <end position="90"/>
    </location>
</feature>
<dbReference type="Proteomes" id="UP000222788">
    <property type="component" value="Unassembled WGS sequence"/>
</dbReference>
<protein>
    <submittedName>
        <fullName evidence="2">Uncharacterized protein</fullName>
    </submittedName>
</protein>
<proteinExistence type="predicted"/>
<dbReference type="OrthoDB" id="371463at2759"/>
<evidence type="ECO:0000256" key="1">
    <source>
        <dbReference type="SAM" id="MobiDB-lite"/>
    </source>
</evidence>
<evidence type="ECO:0000313" key="2">
    <source>
        <dbReference type="EMBL" id="PHH56267.1"/>
    </source>
</evidence>